<dbReference type="EMBL" id="JANAKD010002581">
    <property type="protein sequence ID" value="KAJ3473281.1"/>
    <property type="molecule type" value="Genomic_DNA"/>
</dbReference>
<proteinExistence type="predicted"/>
<sequence length="72" mass="9039">MDLSEDIRRSRRRVAHDRSREIELDIEIDRDIHHHHRPVQRRRRRSSGYLDEHFRELEVSVDERRPRGGYYY</sequence>
<name>A0ACC1QF54_9HYPO</name>
<organism evidence="1 2">
    <name type="scientific">Lecanicillium saksenae</name>
    <dbReference type="NCBI Taxonomy" id="468837"/>
    <lineage>
        <taxon>Eukaryota</taxon>
        <taxon>Fungi</taxon>
        <taxon>Dikarya</taxon>
        <taxon>Ascomycota</taxon>
        <taxon>Pezizomycotina</taxon>
        <taxon>Sordariomycetes</taxon>
        <taxon>Hypocreomycetidae</taxon>
        <taxon>Hypocreales</taxon>
        <taxon>Cordycipitaceae</taxon>
        <taxon>Lecanicillium</taxon>
    </lineage>
</organism>
<gene>
    <name evidence="1" type="ORF">NLG97_g10400</name>
</gene>
<keyword evidence="2" id="KW-1185">Reference proteome</keyword>
<reference evidence="1" key="1">
    <citation type="submission" date="2022-07" db="EMBL/GenBank/DDBJ databases">
        <title>Genome Sequence of Lecanicillium saksenae.</title>
        <authorList>
            <person name="Buettner E."/>
        </authorList>
    </citation>
    <scope>NUCLEOTIDE SEQUENCE</scope>
    <source>
        <strain evidence="1">VT-O1</strain>
    </source>
</reference>
<accession>A0ACC1QF54</accession>
<evidence type="ECO:0000313" key="1">
    <source>
        <dbReference type="EMBL" id="KAJ3473281.1"/>
    </source>
</evidence>
<dbReference type="Proteomes" id="UP001148737">
    <property type="component" value="Unassembled WGS sequence"/>
</dbReference>
<protein>
    <submittedName>
        <fullName evidence="1">Uncharacterized protein</fullName>
    </submittedName>
</protein>
<comment type="caution">
    <text evidence="1">The sequence shown here is derived from an EMBL/GenBank/DDBJ whole genome shotgun (WGS) entry which is preliminary data.</text>
</comment>
<evidence type="ECO:0000313" key="2">
    <source>
        <dbReference type="Proteomes" id="UP001148737"/>
    </source>
</evidence>